<dbReference type="EMBL" id="JBBPBN010000003">
    <property type="protein sequence ID" value="KAK9044062.1"/>
    <property type="molecule type" value="Genomic_DNA"/>
</dbReference>
<dbReference type="Pfam" id="PF00319">
    <property type="entry name" value="SRF-TF"/>
    <property type="match status" value="1"/>
</dbReference>
<dbReference type="SMART" id="SM00432">
    <property type="entry name" value="MADS"/>
    <property type="match status" value="1"/>
</dbReference>
<feature type="domain" description="MADS-box" evidence="6">
    <location>
        <begin position="1"/>
        <end position="61"/>
    </location>
</feature>
<name>A0ABR2U3K6_9ROSI</name>
<dbReference type="InterPro" id="IPR050142">
    <property type="entry name" value="MADS-box/MEF2_TF"/>
</dbReference>
<dbReference type="PANTHER" id="PTHR48019">
    <property type="entry name" value="SERUM RESPONSE FACTOR HOMOLOG"/>
    <property type="match status" value="1"/>
</dbReference>
<dbReference type="PROSITE" id="PS50066">
    <property type="entry name" value="MADS_BOX_2"/>
    <property type="match status" value="1"/>
</dbReference>
<reference evidence="7 8" key="1">
    <citation type="journal article" date="2024" name="G3 (Bethesda)">
        <title>Genome assembly of Hibiscus sabdariffa L. provides insights into metabolisms of medicinal natural products.</title>
        <authorList>
            <person name="Kim T."/>
        </authorList>
    </citation>
    <scope>NUCLEOTIDE SEQUENCE [LARGE SCALE GENOMIC DNA]</scope>
    <source>
        <strain evidence="7">TK-2024</strain>
        <tissue evidence="7">Old leaves</tissue>
    </source>
</reference>
<dbReference type="InterPro" id="IPR033896">
    <property type="entry name" value="MEF2-like_N"/>
</dbReference>
<proteinExistence type="predicted"/>
<comment type="caution">
    <text evidence="7">The sequence shown here is derived from an EMBL/GenBank/DDBJ whole genome shotgun (WGS) entry which is preliminary data.</text>
</comment>
<dbReference type="PRINTS" id="PR00404">
    <property type="entry name" value="MADSDOMAIN"/>
</dbReference>
<keyword evidence="2" id="KW-0805">Transcription regulation</keyword>
<evidence type="ECO:0000256" key="5">
    <source>
        <dbReference type="ARBA" id="ARBA00023242"/>
    </source>
</evidence>
<evidence type="ECO:0000313" key="8">
    <source>
        <dbReference type="Proteomes" id="UP001396334"/>
    </source>
</evidence>
<dbReference type="InterPro" id="IPR002100">
    <property type="entry name" value="TF_MADSbox"/>
</dbReference>
<keyword evidence="3" id="KW-0238">DNA-binding</keyword>
<sequence length="321" mass="36643">MGRGKIAIKRIENQTTRQVTFSKRRAGLLKKTHDLSVLCDAQIGLIIFSSTGKMCQYCTQPYRMEHIIERYQKVTGTRIPEHDDRNELMQQQLDNLGRKVKSIFRTTYELTYTFKTSKANSINPGFVGYGTVGTNSGGRKQQHVPLEERIVMTAHRFKSTEQQRSISKEEQKQRQWSISRFLMNSPASMVELETPVVCFSLQPFLNNSPISSTSLTPTFNIQMSDFFTATVVLDMVATIKPPSAALDQVVLEVFFEMPSEDESIVYLSHLRTQNLVIDRVVVLCRDSFNGSLTFDFVPTTLAELLRKEADDIRIVFDCLFL</sequence>
<accession>A0ABR2U3K6</accession>
<evidence type="ECO:0000256" key="1">
    <source>
        <dbReference type="ARBA" id="ARBA00004123"/>
    </source>
</evidence>
<keyword evidence="4" id="KW-0804">Transcription</keyword>
<evidence type="ECO:0000256" key="4">
    <source>
        <dbReference type="ARBA" id="ARBA00023163"/>
    </source>
</evidence>
<comment type="subcellular location">
    <subcellularLocation>
        <location evidence="1">Nucleus</location>
    </subcellularLocation>
</comment>
<evidence type="ECO:0000259" key="6">
    <source>
        <dbReference type="PROSITE" id="PS50066"/>
    </source>
</evidence>
<dbReference type="CDD" id="cd00265">
    <property type="entry name" value="MADS_MEF2_like"/>
    <property type="match status" value="1"/>
</dbReference>
<dbReference type="InterPro" id="IPR036879">
    <property type="entry name" value="TF_MADSbox_sf"/>
</dbReference>
<dbReference type="Proteomes" id="UP001396334">
    <property type="component" value="Unassembled WGS sequence"/>
</dbReference>
<evidence type="ECO:0000313" key="7">
    <source>
        <dbReference type="EMBL" id="KAK9044062.1"/>
    </source>
</evidence>
<organism evidence="7 8">
    <name type="scientific">Hibiscus sabdariffa</name>
    <name type="common">roselle</name>
    <dbReference type="NCBI Taxonomy" id="183260"/>
    <lineage>
        <taxon>Eukaryota</taxon>
        <taxon>Viridiplantae</taxon>
        <taxon>Streptophyta</taxon>
        <taxon>Embryophyta</taxon>
        <taxon>Tracheophyta</taxon>
        <taxon>Spermatophyta</taxon>
        <taxon>Magnoliopsida</taxon>
        <taxon>eudicotyledons</taxon>
        <taxon>Gunneridae</taxon>
        <taxon>Pentapetalae</taxon>
        <taxon>rosids</taxon>
        <taxon>malvids</taxon>
        <taxon>Malvales</taxon>
        <taxon>Malvaceae</taxon>
        <taxon>Malvoideae</taxon>
        <taxon>Hibiscus</taxon>
    </lineage>
</organism>
<gene>
    <name evidence="7" type="ORF">V6N11_072382</name>
</gene>
<protein>
    <recommendedName>
        <fullName evidence="6">MADS-box domain-containing protein</fullName>
    </recommendedName>
</protein>
<keyword evidence="8" id="KW-1185">Reference proteome</keyword>
<evidence type="ECO:0000256" key="2">
    <source>
        <dbReference type="ARBA" id="ARBA00023015"/>
    </source>
</evidence>
<dbReference type="Gene3D" id="3.40.1810.10">
    <property type="entry name" value="Transcription factor, MADS-box"/>
    <property type="match status" value="1"/>
</dbReference>
<dbReference type="SUPFAM" id="SSF55455">
    <property type="entry name" value="SRF-like"/>
    <property type="match status" value="1"/>
</dbReference>
<keyword evidence="5" id="KW-0539">Nucleus</keyword>
<evidence type="ECO:0000256" key="3">
    <source>
        <dbReference type="ARBA" id="ARBA00023125"/>
    </source>
</evidence>